<dbReference type="AlphaFoldDB" id="A0A9Q4F2L8"/>
<organism evidence="1 2">
    <name type="scientific">Mediterraneibacter gnavus</name>
    <name type="common">Ruminococcus gnavus</name>
    <dbReference type="NCBI Taxonomy" id="33038"/>
    <lineage>
        <taxon>Bacteria</taxon>
        <taxon>Bacillati</taxon>
        <taxon>Bacillota</taxon>
        <taxon>Clostridia</taxon>
        <taxon>Lachnospirales</taxon>
        <taxon>Lachnospiraceae</taxon>
        <taxon>Mediterraneibacter</taxon>
    </lineage>
</organism>
<evidence type="ECO:0000313" key="2">
    <source>
        <dbReference type="Proteomes" id="UP001079535"/>
    </source>
</evidence>
<reference evidence="1" key="1">
    <citation type="submission" date="2022-11" db="EMBL/GenBank/DDBJ databases">
        <title>Temperate bacteriophages infecting mucin-degrading bacterium Ruminococcus gnavus from the human gut.</title>
        <authorList>
            <person name="Buttimer C."/>
        </authorList>
    </citation>
    <scope>NUCLEOTIDE SEQUENCE</scope>
    <source>
        <strain evidence="1">CCUG 49994</strain>
    </source>
</reference>
<evidence type="ECO:0000313" key="1">
    <source>
        <dbReference type="EMBL" id="MCZ0668007.1"/>
    </source>
</evidence>
<dbReference type="Proteomes" id="UP001079535">
    <property type="component" value="Unassembled WGS sequence"/>
</dbReference>
<gene>
    <name evidence="1" type="ORF">OZZ17_10695</name>
</gene>
<name>A0A9Q4F2L8_MEDGN</name>
<sequence>MRKRKRCRTGSIDARIRFVYQSLYEVAEFLHPSGEDPFSMQGKEAVKKSLPELEEADLNWMYDTMMRTMFYKGCDIRDGEQMYRLYGQCRKKVKQGLNAWKKLQWNVIKCFP</sequence>
<comment type="caution">
    <text evidence="1">The sequence shown here is derived from an EMBL/GenBank/DDBJ whole genome shotgun (WGS) entry which is preliminary data.</text>
</comment>
<proteinExistence type="predicted"/>
<dbReference type="EMBL" id="JAPRAY010000013">
    <property type="protein sequence ID" value="MCZ0668007.1"/>
    <property type="molecule type" value="Genomic_DNA"/>
</dbReference>
<dbReference type="RefSeq" id="WP_226971037.1">
    <property type="nucleotide sequence ID" value="NZ_BAABXV010000001.1"/>
</dbReference>
<accession>A0A9Q4F2L8</accession>
<protein>
    <submittedName>
        <fullName evidence="1">Uncharacterized protein</fullName>
    </submittedName>
</protein>